<evidence type="ECO:0000313" key="4">
    <source>
        <dbReference type="Proteomes" id="UP000093962"/>
    </source>
</evidence>
<accession>A0A1A0MTZ3</accession>
<dbReference type="Proteomes" id="UP000093962">
    <property type="component" value="Unassembled WGS sequence"/>
</dbReference>
<protein>
    <recommendedName>
        <fullName evidence="2">Haemophore haem-binding domain-containing protein</fullName>
    </recommendedName>
</protein>
<evidence type="ECO:0000313" key="3">
    <source>
        <dbReference type="EMBL" id="OBA88989.1"/>
    </source>
</evidence>
<keyword evidence="1" id="KW-0732">Signal</keyword>
<dbReference type="EMBL" id="LZSF01000092">
    <property type="protein sequence ID" value="OBA88989.1"/>
    <property type="molecule type" value="Genomic_DNA"/>
</dbReference>
<sequence>MTLSTRITGLIPALAVVPVCLSLATPATAGAETDCSPESVANTVSSATGAASNYLTAHPEANQVVVASYSQPRPTASANLRAYFTAHPQQYQDLRGILAPIGDTQQRCNVTVLPPELASAYAEFMAG</sequence>
<evidence type="ECO:0000256" key="1">
    <source>
        <dbReference type="SAM" id="SignalP"/>
    </source>
</evidence>
<dbReference type="NCBIfam" id="TIGR04529">
    <property type="entry name" value="MTB_hemophore"/>
    <property type="match status" value="1"/>
</dbReference>
<dbReference type="InterPro" id="IPR032407">
    <property type="entry name" value="MHB"/>
</dbReference>
<proteinExistence type="predicted"/>
<dbReference type="GO" id="GO:0020037">
    <property type="term" value="F:heme binding"/>
    <property type="evidence" value="ECO:0007669"/>
    <property type="project" value="InterPro"/>
</dbReference>
<gene>
    <name evidence="3" type="ORF">A5642_15765</name>
</gene>
<dbReference type="Pfam" id="PF16525">
    <property type="entry name" value="MHB"/>
    <property type="match status" value="1"/>
</dbReference>
<name>A0A1A0MTZ3_MYCMU</name>
<comment type="caution">
    <text evidence="3">The sequence shown here is derived from an EMBL/GenBank/DDBJ whole genome shotgun (WGS) entry which is preliminary data.</text>
</comment>
<feature type="chain" id="PRO_5039344613" description="Haemophore haem-binding domain-containing protein" evidence="1">
    <location>
        <begin position="30"/>
        <end position="127"/>
    </location>
</feature>
<dbReference type="Gene3D" id="1.20.20.20">
    <property type="entry name" value="Haemophore, haem-binding domain"/>
    <property type="match status" value="1"/>
</dbReference>
<dbReference type="InterPro" id="IPR038378">
    <property type="entry name" value="MHB_sf"/>
</dbReference>
<feature type="signal peptide" evidence="1">
    <location>
        <begin position="1"/>
        <end position="29"/>
    </location>
</feature>
<evidence type="ECO:0000259" key="2">
    <source>
        <dbReference type="Pfam" id="PF16525"/>
    </source>
</evidence>
<dbReference type="RefSeq" id="WP_064858311.1">
    <property type="nucleotide sequence ID" value="NZ_LZSF01000092.1"/>
</dbReference>
<dbReference type="AlphaFoldDB" id="A0A1A0MTZ3"/>
<reference evidence="3 4" key="1">
    <citation type="submission" date="2016-06" db="EMBL/GenBank/DDBJ databases">
        <authorList>
            <person name="Kjaerup R.B."/>
            <person name="Dalgaard T.S."/>
            <person name="Juul-Madsen H.R."/>
        </authorList>
    </citation>
    <scope>NUCLEOTIDE SEQUENCE [LARGE SCALE GENOMIC DNA]</scope>
    <source>
        <strain evidence="3 4">1199456.5</strain>
    </source>
</reference>
<dbReference type="OrthoDB" id="4726347at2"/>
<feature type="domain" description="Haemophore haem-binding" evidence="2">
    <location>
        <begin position="34"/>
        <end position="109"/>
    </location>
</feature>
<organism evidence="3 4">
    <name type="scientific">Mycolicibacterium mucogenicum</name>
    <name type="common">Mycobacterium mucogenicum</name>
    <dbReference type="NCBI Taxonomy" id="56689"/>
    <lineage>
        <taxon>Bacteria</taxon>
        <taxon>Bacillati</taxon>
        <taxon>Actinomycetota</taxon>
        <taxon>Actinomycetes</taxon>
        <taxon>Mycobacteriales</taxon>
        <taxon>Mycobacteriaceae</taxon>
        <taxon>Mycolicibacterium</taxon>
    </lineage>
</organism>